<dbReference type="InterPro" id="IPR011611">
    <property type="entry name" value="PfkB_dom"/>
</dbReference>
<dbReference type="InterPro" id="IPR029056">
    <property type="entry name" value="Ribokinase-like"/>
</dbReference>
<evidence type="ECO:0000256" key="2">
    <source>
        <dbReference type="ARBA" id="ARBA00022777"/>
    </source>
</evidence>
<evidence type="ECO:0000313" key="4">
    <source>
        <dbReference type="EMBL" id="SUZ95037.1"/>
    </source>
</evidence>
<dbReference type="Gene3D" id="3.40.1190.20">
    <property type="match status" value="1"/>
</dbReference>
<dbReference type="GO" id="GO:0016301">
    <property type="term" value="F:kinase activity"/>
    <property type="evidence" value="ECO:0007669"/>
    <property type="project" value="UniProtKB-KW"/>
</dbReference>
<dbReference type="PANTHER" id="PTHR10584">
    <property type="entry name" value="SUGAR KINASE"/>
    <property type="match status" value="1"/>
</dbReference>
<organism evidence="4">
    <name type="scientific">marine metagenome</name>
    <dbReference type="NCBI Taxonomy" id="408172"/>
    <lineage>
        <taxon>unclassified sequences</taxon>
        <taxon>metagenomes</taxon>
        <taxon>ecological metagenomes</taxon>
    </lineage>
</organism>
<reference evidence="4" key="1">
    <citation type="submission" date="2018-05" db="EMBL/GenBank/DDBJ databases">
        <authorList>
            <person name="Lanie J.A."/>
            <person name="Ng W.-L."/>
            <person name="Kazmierczak K.M."/>
            <person name="Andrzejewski T.M."/>
            <person name="Davidsen T.M."/>
            <person name="Wayne K.J."/>
            <person name="Tettelin H."/>
            <person name="Glass J.I."/>
            <person name="Rusch D."/>
            <person name="Podicherti R."/>
            <person name="Tsui H.-C.T."/>
            <person name="Winkler M.E."/>
        </authorList>
    </citation>
    <scope>NUCLEOTIDE SEQUENCE</scope>
</reference>
<evidence type="ECO:0000259" key="3">
    <source>
        <dbReference type="Pfam" id="PF00294"/>
    </source>
</evidence>
<proteinExistence type="predicted"/>
<dbReference type="AlphaFoldDB" id="A0A381RYI7"/>
<keyword evidence="2" id="KW-0418">Kinase</keyword>
<dbReference type="Pfam" id="PF00294">
    <property type="entry name" value="PfkB"/>
    <property type="match status" value="1"/>
</dbReference>
<accession>A0A381RYI7</accession>
<dbReference type="EMBL" id="UINC01002288">
    <property type="protein sequence ID" value="SUZ95037.1"/>
    <property type="molecule type" value="Genomic_DNA"/>
</dbReference>
<evidence type="ECO:0000256" key="1">
    <source>
        <dbReference type="ARBA" id="ARBA00022679"/>
    </source>
</evidence>
<feature type="domain" description="Carbohydrate kinase PfkB" evidence="3">
    <location>
        <begin position="28"/>
        <end position="278"/>
    </location>
</feature>
<dbReference type="PANTHER" id="PTHR10584:SF166">
    <property type="entry name" value="RIBOKINASE"/>
    <property type="match status" value="1"/>
</dbReference>
<dbReference type="GO" id="GO:0005829">
    <property type="term" value="C:cytosol"/>
    <property type="evidence" value="ECO:0007669"/>
    <property type="project" value="TreeGrafter"/>
</dbReference>
<sequence length="302" mass="32777">MNKQKNILAVGSIALDTLMTPRGNRQNILGGSATYFSISAGLLAPVKLVGVVGSDFPEDGWQLFRSRKINTDNILVEDGLTFRWGGKYSDDYSTRDTLFTELGVFEKFSPSILESDRKSPLVFLGNIHPDLQSSVAKLTLNADHIVTDTMNLWIDLFPEKVAEVLKLSTILLINHEEAEQFTGQSEIANAASELLSYGPEIVVIKRGADGAYLAHGDVRRSVPVFPINMLNDPTGAGDSFAGGFMGYLSQSSQPDFLEAVIVGSAMASFCVEGFGVESLLSATPELLEHRVSTIKKTLVETV</sequence>
<dbReference type="PROSITE" id="PS00584">
    <property type="entry name" value="PFKB_KINASES_2"/>
    <property type="match status" value="1"/>
</dbReference>
<protein>
    <recommendedName>
        <fullName evidence="3">Carbohydrate kinase PfkB domain-containing protein</fullName>
    </recommendedName>
</protein>
<dbReference type="InterPro" id="IPR002173">
    <property type="entry name" value="Carboh/pur_kinase_PfkB_CS"/>
</dbReference>
<dbReference type="SUPFAM" id="SSF53613">
    <property type="entry name" value="Ribokinase-like"/>
    <property type="match status" value="1"/>
</dbReference>
<keyword evidence="1" id="KW-0808">Transferase</keyword>
<gene>
    <name evidence="4" type="ORF">METZ01_LOCUS47891</name>
</gene>
<name>A0A381RYI7_9ZZZZ</name>